<dbReference type="Proteomes" id="UP000027920">
    <property type="component" value="Unassembled WGS sequence"/>
</dbReference>
<feature type="active site" description="Glycyl thioester intermediate" evidence="5">
    <location>
        <position position="1261"/>
    </location>
</feature>
<dbReference type="RefSeq" id="XP_013262170.1">
    <property type="nucleotide sequence ID" value="XM_013406716.1"/>
</dbReference>
<dbReference type="Gene3D" id="6.10.130.10">
    <property type="entry name" value="Ubiquitin-protein ligase E3A, N-terminal zinc-binding domain (AZUL)"/>
    <property type="match status" value="1"/>
</dbReference>
<dbReference type="PROSITE" id="PS50237">
    <property type="entry name" value="HECT"/>
    <property type="match status" value="1"/>
</dbReference>
<evidence type="ECO:0000313" key="8">
    <source>
        <dbReference type="EMBL" id="KEF59580.1"/>
    </source>
</evidence>
<evidence type="ECO:0000259" key="7">
    <source>
        <dbReference type="PROSITE" id="PS50237"/>
    </source>
</evidence>
<evidence type="ECO:0000256" key="2">
    <source>
        <dbReference type="ARBA" id="ARBA00012485"/>
    </source>
</evidence>
<dbReference type="GO" id="GO:0000209">
    <property type="term" value="P:protein polyubiquitination"/>
    <property type="evidence" value="ECO:0007669"/>
    <property type="project" value="InterPro"/>
</dbReference>
<keyword evidence="9" id="KW-1185">Reference proteome</keyword>
<keyword evidence="4 5" id="KW-0833">Ubl conjugation pathway</keyword>
<evidence type="ECO:0000256" key="6">
    <source>
        <dbReference type="SAM" id="MobiDB-lite"/>
    </source>
</evidence>
<dbReference type="InterPro" id="IPR000569">
    <property type="entry name" value="HECT_dom"/>
</dbReference>
<dbReference type="InterPro" id="IPR035983">
    <property type="entry name" value="Hect_E3_ubiquitin_ligase"/>
</dbReference>
<dbReference type="VEuPathDB" id="FungiDB:A1O9_04425"/>
<evidence type="ECO:0000256" key="1">
    <source>
        <dbReference type="ARBA" id="ARBA00000885"/>
    </source>
</evidence>
<dbReference type="OrthoDB" id="5981550at2759"/>
<feature type="region of interest" description="Disordered" evidence="6">
    <location>
        <begin position="1039"/>
        <end position="1066"/>
    </location>
</feature>
<organism evidence="8 9">
    <name type="scientific">Exophiala aquamarina CBS 119918</name>
    <dbReference type="NCBI Taxonomy" id="1182545"/>
    <lineage>
        <taxon>Eukaryota</taxon>
        <taxon>Fungi</taxon>
        <taxon>Dikarya</taxon>
        <taxon>Ascomycota</taxon>
        <taxon>Pezizomycotina</taxon>
        <taxon>Eurotiomycetes</taxon>
        <taxon>Chaetothyriomycetidae</taxon>
        <taxon>Chaetothyriales</taxon>
        <taxon>Herpotrichiellaceae</taxon>
        <taxon>Exophiala</taxon>
    </lineage>
</organism>
<evidence type="ECO:0000313" key="9">
    <source>
        <dbReference type="Proteomes" id="UP000027920"/>
    </source>
</evidence>
<gene>
    <name evidence="8" type="ORF">A1O9_04425</name>
</gene>
<sequence length="1293" mass="146535">MHYAKPDSLDPSADDATTESCDRSSRVKLCDLGFHVPEHIIPDIIPISDPKLLFSNYHAQRDRRLRQLIRRYTNQIQYGCRNLNCNTLTCLSYRKRNSTAPLRRHTDLSARTLACQLVDDYARAGKDPVVGLCQNEPVVPWYENPAAIKKTRNSLEKSVQSHHNRLHENGPPVHGSTSSQATKDPPRHAPLAEHPVRKNSHDGVILAGRMLRSLDYKRQQPTVQATGDVVGILNSTLNRDRHSSKSNELPPPAAPPPAEKKDMASFTQSLFDLMPLRLLNWFPTTENSVKPDPPETNVIEKVQPAQARNRSPNPDAGDRKQGLPLSSDQLLDNSSEKRQPQPSNPPDATRFTLRTLTWDSAVWLRAAERVLPIKDPETYESNFVPFLKQSLNYCMSDPERLVATARDFQGSYAHTTPPPNKTNSDRLAEERGPEDQHGYSTHSVPKPTLQSLALRMWPSVLTQTKYDLEGLLTSLTFLESFEQRDLILNSIFEALQHSYILPSWLLKSRPGNRSRSTNGNGEQLIKSRGNLNHDFQDLFSNNGNKGAISTTESRAGVPLKDFQVSEVCLVALLSLAAIIFDGGNLQYWAHGLTFARFRTLRNSGLAHSHWPPFTDPNEPEDNKRALRFVGIMIQAIDVCEDWSVLRLLNGIMDVISHRLAVAKWASTLKSSKSIKENKKTIVDLLINRFDRNSLKLHDEDALNPSWIGTAVVELARTVMLKTWDRKPVVQRAGPVGGALELLAGIYRERKMLHLDSELFTMPFIADTFDDISMPSEWLSFRADNRQIHLLSFSFLFEAATLVRYFRAINIEIMRKSHENAALVFNDARHFMWIPMIPVYGAKEVLARLRPHMAKYFILTVRRDDILNDAINQIWRREPQELMRPLRVRLGKDEGEDGLDHGGVQQEFFRVVFAEALKPDYGMFAIDSTTRMTWFQPGSFEPLYRFEALGILMSLAVYNGLTLPVTFPIAFYRKLLDLKVKKLEHIVDGWPDLSRGLQTLLDWTEGDVGDVIARTYEFSYELCGSTVTVDIYKVGRDDPWPPRMPKSSRKGKERAKSTSFDLPLEPAELTPPIQPSPDLQPALTPSLLFPALSRTSSISLKGVTTPISMSDSDILLESSTTEAPLVTNENRVQYVKDYILWLTHKSISEQYEAFARGFYTCLDRTALSIFTPEALKFVIEGHPEIEIDELERVTTYDDYTRESQTIIDFWQVVRNMSPDQHRQLLEFVTASDRVPVNGMSSVVFIVQKNGDEDTRLPSSSTCYGRLLLPQYSSREILKEKLSKAIENCIGFGTL</sequence>
<dbReference type="EMBL" id="AMGV01000003">
    <property type="protein sequence ID" value="KEF59580.1"/>
    <property type="molecule type" value="Genomic_DNA"/>
</dbReference>
<dbReference type="PANTHER" id="PTHR45700:SF8">
    <property type="entry name" value="HECT-TYPE E3 UBIQUITIN TRANSFERASE"/>
    <property type="match status" value="1"/>
</dbReference>
<dbReference type="PANTHER" id="PTHR45700">
    <property type="entry name" value="UBIQUITIN-PROTEIN LIGASE E3C"/>
    <property type="match status" value="1"/>
</dbReference>
<feature type="region of interest" description="Disordered" evidence="6">
    <location>
        <begin position="286"/>
        <end position="351"/>
    </location>
</feature>
<feature type="region of interest" description="Disordered" evidence="6">
    <location>
        <begin position="237"/>
        <end position="261"/>
    </location>
</feature>
<dbReference type="SUPFAM" id="SSF56204">
    <property type="entry name" value="Hect, E3 ligase catalytic domain"/>
    <property type="match status" value="1"/>
</dbReference>
<dbReference type="InterPro" id="IPR042556">
    <property type="entry name" value="AZUL_sf"/>
</dbReference>
<feature type="compositionally biased region" description="Basic and acidic residues" evidence="6">
    <location>
        <begin position="423"/>
        <end position="437"/>
    </location>
</feature>
<feature type="region of interest" description="Disordered" evidence="6">
    <location>
        <begin position="410"/>
        <end position="445"/>
    </location>
</feature>
<feature type="compositionally biased region" description="Basic and acidic residues" evidence="6">
    <location>
        <begin position="184"/>
        <end position="201"/>
    </location>
</feature>
<evidence type="ECO:0000256" key="4">
    <source>
        <dbReference type="ARBA" id="ARBA00022786"/>
    </source>
</evidence>
<dbReference type="GeneID" id="25279357"/>
<feature type="compositionally biased region" description="Polar residues" evidence="6">
    <location>
        <begin position="324"/>
        <end position="333"/>
    </location>
</feature>
<protein>
    <recommendedName>
        <fullName evidence="2">HECT-type E3 ubiquitin transferase</fullName>
        <ecNumber evidence="2">2.3.2.26</ecNumber>
    </recommendedName>
</protein>
<dbReference type="Pfam" id="PF00632">
    <property type="entry name" value="HECT"/>
    <property type="match status" value="2"/>
</dbReference>
<reference evidence="8 9" key="1">
    <citation type="submission" date="2013-03" db="EMBL/GenBank/DDBJ databases">
        <title>The Genome Sequence of Exophiala aquamarina CBS 119918.</title>
        <authorList>
            <consortium name="The Broad Institute Genomics Platform"/>
            <person name="Cuomo C."/>
            <person name="de Hoog S."/>
            <person name="Gorbushina A."/>
            <person name="Walker B."/>
            <person name="Young S.K."/>
            <person name="Zeng Q."/>
            <person name="Gargeya S."/>
            <person name="Fitzgerald M."/>
            <person name="Haas B."/>
            <person name="Abouelleil A."/>
            <person name="Allen A.W."/>
            <person name="Alvarado L."/>
            <person name="Arachchi H.M."/>
            <person name="Berlin A.M."/>
            <person name="Chapman S.B."/>
            <person name="Gainer-Dewar J."/>
            <person name="Goldberg J."/>
            <person name="Griggs A."/>
            <person name="Gujja S."/>
            <person name="Hansen M."/>
            <person name="Howarth C."/>
            <person name="Imamovic A."/>
            <person name="Ireland A."/>
            <person name="Larimer J."/>
            <person name="McCowan C."/>
            <person name="Murphy C."/>
            <person name="Pearson M."/>
            <person name="Poon T.W."/>
            <person name="Priest M."/>
            <person name="Roberts A."/>
            <person name="Saif S."/>
            <person name="Shea T."/>
            <person name="Sisk P."/>
            <person name="Sykes S."/>
            <person name="Wortman J."/>
            <person name="Nusbaum C."/>
            <person name="Birren B."/>
        </authorList>
    </citation>
    <scope>NUCLEOTIDE SEQUENCE [LARGE SCALE GENOMIC DNA]</scope>
    <source>
        <strain evidence="8 9">CBS 119918</strain>
    </source>
</reference>
<dbReference type="InterPro" id="IPR044611">
    <property type="entry name" value="E3A/B/C-like"/>
</dbReference>
<dbReference type="EC" id="2.3.2.26" evidence="2"/>
<feature type="region of interest" description="Disordered" evidence="6">
    <location>
        <begin position="152"/>
        <end position="203"/>
    </location>
</feature>
<keyword evidence="3" id="KW-0808">Transferase</keyword>
<dbReference type="Pfam" id="PF16558">
    <property type="entry name" value="AZUL"/>
    <property type="match status" value="1"/>
</dbReference>
<dbReference type="STRING" id="1182545.A0A072PVH7"/>
<dbReference type="HOGENOM" id="CLU_001858_0_0_1"/>
<accession>A0A072PVH7</accession>
<comment type="caution">
    <text evidence="8">The sequence shown here is derived from an EMBL/GenBank/DDBJ whole genome shotgun (WGS) entry which is preliminary data.</text>
</comment>
<dbReference type="SMART" id="SM00119">
    <property type="entry name" value="HECTc"/>
    <property type="match status" value="1"/>
</dbReference>
<evidence type="ECO:0000256" key="3">
    <source>
        <dbReference type="ARBA" id="ARBA00022679"/>
    </source>
</evidence>
<name>A0A072PVH7_9EURO</name>
<feature type="domain" description="HECT" evidence="7">
    <location>
        <begin position="877"/>
        <end position="1293"/>
    </location>
</feature>
<evidence type="ECO:0000256" key="5">
    <source>
        <dbReference type="PROSITE-ProRule" id="PRU00104"/>
    </source>
</evidence>
<dbReference type="FunFam" id="3.30.2410.10:FF:000003">
    <property type="entry name" value="probable E3 ubiquitin-protein ligase HERC4 isoform X1"/>
    <property type="match status" value="1"/>
</dbReference>
<dbReference type="Gene3D" id="3.30.2410.10">
    <property type="entry name" value="Hect, E3 ligase catalytic domain"/>
    <property type="match status" value="1"/>
</dbReference>
<comment type="catalytic activity">
    <reaction evidence="1">
        <text>S-ubiquitinyl-[E2 ubiquitin-conjugating enzyme]-L-cysteine + [acceptor protein]-L-lysine = [E2 ubiquitin-conjugating enzyme]-L-cysteine + N(6)-ubiquitinyl-[acceptor protein]-L-lysine.</text>
        <dbReference type="EC" id="2.3.2.26"/>
    </reaction>
</comment>
<dbReference type="GO" id="GO:0061630">
    <property type="term" value="F:ubiquitin protein ligase activity"/>
    <property type="evidence" value="ECO:0007669"/>
    <property type="project" value="UniProtKB-EC"/>
</dbReference>
<dbReference type="Gene3D" id="3.90.1750.10">
    <property type="entry name" value="Hect, E3 ligase catalytic domains"/>
    <property type="match status" value="1"/>
</dbReference>
<proteinExistence type="predicted"/>
<dbReference type="InterPro" id="IPR032353">
    <property type="entry name" value="AZUL"/>
</dbReference>